<organism evidence="4 5">
    <name type="scientific">Rhizomicrobium electricum</name>
    <dbReference type="NCBI Taxonomy" id="480070"/>
    <lineage>
        <taxon>Bacteria</taxon>
        <taxon>Pseudomonadati</taxon>
        <taxon>Pseudomonadota</taxon>
        <taxon>Alphaproteobacteria</taxon>
        <taxon>Micropepsales</taxon>
        <taxon>Micropepsaceae</taxon>
        <taxon>Rhizomicrobium</taxon>
    </lineage>
</organism>
<dbReference type="SUPFAM" id="SSF51126">
    <property type="entry name" value="Pectin lyase-like"/>
    <property type="match status" value="1"/>
</dbReference>
<keyword evidence="2" id="KW-0325">Glycoprotein</keyword>
<keyword evidence="5" id="KW-1185">Reference proteome</keyword>
<dbReference type="InterPro" id="IPR012334">
    <property type="entry name" value="Pectin_lyas_fold"/>
</dbReference>
<comment type="caution">
    <text evidence="4">The sequence shown here is derived from an EMBL/GenBank/DDBJ whole genome shotgun (WGS) entry which is preliminary data.</text>
</comment>
<evidence type="ECO:0000256" key="3">
    <source>
        <dbReference type="SAM" id="MobiDB-lite"/>
    </source>
</evidence>
<evidence type="ECO:0000256" key="2">
    <source>
        <dbReference type="ARBA" id="ARBA00023180"/>
    </source>
</evidence>
<keyword evidence="1" id="KW-0479">Metal-binding</keyword>
<protein>
    <submittedName>
        <fullName evidence="4">Thrombospondin type 3 repeat-containing protein</fullName>
    </submittedName>
</protein>
<accession>A0ABN1EHP2</accession>
<name>A0ABN1EHP2_9PROT</name>
<dbReference type="EMBL" id="BAAADD010000003">
    <property type="protein sequence ID" value="GAA0566419.1"/>
    <property type="molecule type" value="Genomic_DNA"/>
</dbReference>
<reference evidence="4 5" key="1">
    <citation type="journal article" date="2019" name="Int. J. Syst. Evol. Microbiol.">
        <title>The Global Catalogue of Microorganisms (GCM) 10K type strain sequencing project: providing services to taxonomists for standard genome sequencing and annotation.</title>
        <authorList>
            <consortium name="The Broad Institute Genomics Platform"/>
            <consortium name="The Broad Institute Genome Sequencing Center for Infectious Disease"/>
            <person name="Wu L."/>
            <person name="Ma J."/>
        </authorList>
    </citation>
    <scope>NUCLEOTIDE SEQUENCE [LARGE SCALE GENOMIC DNA]</scope>
    <source>
        <strain evidence="4 5">JCM 15089</strain>
    </source>
</reference>
<dbReference type="Proteomes" id="UP001499951">
    <property type="component" value="Unassembled WGS sequence"/>
</dbReference>
<dbReference type="PANTHER" id="PTHR42970">
    <property type="entry name" value="PECTATE LYASE C-RELATED"/>
    <property type="match status" value="1"/>
</dbReference>
<feature type="region of interest" description="Disordered" evidence="3">
    <location>
        <begin position="376"/>
        <end position="411"/>
    </location>
</feature>
<evidence type="ECO:0000313" key="5">
    <source>
        <dbReference type="Proteomes" id="UP001499951"/>
    </source>
</evidence>
<proteinExistence type="predicted"/>
<dbReference type="InterPro" id="IPR052063">
    <property type="entry name" value="Polysaccharide_Lyase_1"/>
</dbReference>
<gene>
    <name evidence="4" type="ORF">GCM10008942_13570</name>
</gene>
<dbReference type="InterPro" id="IPR011050">
    <property type="entry name" value="Pectin_lyase_fold/virulence"/>
</dbReference>
<dbReference type="Gene3D" id="2.160.20.10">
    <property type="entry name" value="Single-stranded right-handed beta-helix, Pectin lyase-like"/>
    <property type="match status" value="1"/>
</dbReference>
<evidence type="ECO:0000313" key="4">
    <source>
        <dbReference type="EMBL" id="GAA0566419.1"/>
    </source>
</evidence>
<sequence>MGWAATTPGGRGGAIIRVTNLNTDGPGSFAAAVATKGPRIVVFEVGGVIDLGAKELKISEPYLTIAGQTAPSPGITFIRGGIDVATHDVVVQHIRVRVGDAGLPKKSGFDCDAMGTSGAAHDVIFDHNTVTWATDENMSASGQRFEGSDPDRWRQMASHRVTFSNNIIAEGLTFATHAKIEHSKGSLIHDNANDILIVNNLYAHNYERNPLLKGGVRAAMINNLIYDPGQRAVHYNLMAEEWGDKAWQVGKLTLVGTVLRAGISTPANLAMVELGGYGDLELYMKDNIAVDQIGRPIPFTGRYTTSPAKIITMKEPPLWPPYVTPMPVEKVQQYVLHNAGARPWDRDYNDVRLIADVAEGRGYIIASQDELHGYPVQKPTARPFNPDDWNLNDMTPKNPAALDSGSKAKGT</sequence>
<dbReference type="PANTHER" id="PTHR42970:SF1">
    <property type="entry name" value="PECTATE LYASE C-RELATED"/>
    <property type="match status" value="1"/>
</dbReference>
<evidence type="ECO:0000256" key="1">
    <source>
        <dbReference type="ARBA" id="ARBA00022723"/>
    </source>
</evidence>